<organism evidence="12 13">
    <name type="scientific">Calocera cornea HHB12733</name>
    <dbReference type="NCBI Taxonomy" id="1353952"/>
    <lineage>
        <taxon>Eukaryota</taxon>
        <taxon>Fungi</taxon>
        <taxon>Dikarya</taxon>
        <taxon>Basidiomycota</taxon>
        <taxon>Agaricomycotina</taxon>
        <taxon>Dacrymycetes</taxon>
        <taxon>Dacrymycetales</taxon>
        <taxon>Dacrymycetaceae</taxon>
        <taxon>Calocera</taxon>
    </lineage>
</organism>
<dbReference type="InterPro" id="IPR001128">
    <property type="entry name" value="Cyt_P450"/>
</dbReference>
<dbReference type="InterPro" id="IPR036396">
    <property type="entry name" value="Cyt_P450_sf"/>
</dbReference>
<evidence type="ECO:0000256" key="10">
    <source>
        <dbReference type="RuleBase" id="RU000461"/>
    </source>
</evidence>
<dbReference type="EMBL" id="KV424006">
    <property type="protein sequence ID" value="KZT54811.1"/>
    <property type="molecule type" value="Genomic_DNA"/>
</dbReference>
<proteinExistence type="inferred from homology"/>
<dbReference type="GO" id="GO:0016705">
    <property type="term" value="F:oxidoreductase activity, acting on paired donors, with incorporation or reduction of molecular oxygen"/>
    <property type="evidence" value="ECO:0007669"/>
    <property type="project" value="InterPro"/>
</dbReference>
<evidence type="ECO:0000256" key="11">
    <source>
        <dbReference type="SAM" id="SignalP"/>
    </source>
</evidence>
<dbReference type="STRING" id="1353952.A0A165EGA6"/>
<name>A0A165EGA6_9BASI</name>
<evidence type="ECO:0000256" key="8">
    <source>
        <dbReference type="ARBA" id="ARBA00023033"/>
    </source>
</evidence>
<keyword evidence="6 10" id="KW-0560">Oxidoreductase</keyword>
<dbReference type="GO" id="GO:0005506">
    <property type="term" value="F:iron ion binding"/>
    <property type="evidence" value="ECO:0007669"/>
    <property type="project" value="InterPro"/>
</dbReference>
<dbReference type="InterPro" id="IPR017972">
    <property type="entry name" value="Cyt_P450_CS"/>
</dbReference>
<accession>A0A165EGA6</accession>
<dbReference type="GO" id="GO:0004497">
    <property type="term" value="F:monooxygenase activity"/>
    <property type="evidence" value="ECO:0007669"/>
    <property type="project" value="UniProtKB-KW"/>
</dbReference>
<evidence type="ECO:0000256" key="7">
    <source>
        <dbReference type="ARBA" id="ARBA00023004"/>
    </source>
</evidence>
<dbReference type="PRINTS" id="PR00463">
    <property type="entry name" value="EP450I"/>
</dbReference>
<keyword evidence="8 10" id="KW-0503">Monooxygenase</keyword>
<feature type="signal peptide" evidence="11">
    <location>
        <begin position="1"/>
        <end position="22"/>
    </location>
</feature>
<evidence type="ECO:0000256" key="2">
    <source>
        <dbReference type="ARBA" id="ARBA00005179"/>
    </source>
</evidence>
<comment type="pathway">
    <text evidence="2">Secondary metabolite biosynthesis.</text>
</comment>
<dbReference type="PRINTS" id="PR00385">
    <property type="entry name" value="P450"/>
</dbReference>
<evidence type="ECO:0000313" key="12">
    <source>
        <dbReference type="EMBL" id="KZT54811.1"/>
    </source>
</evidence>
<evidence type="ECO:0000256" key="1">
    <source>
        <dbReference type="ARBA" id="ARBA00001971"/>
    </source>
</evidence>
<sequence>MAALWVLTGVLAAAFFLWQRLGSSISSRLPSYLSGPTPPSWILGNQPDVVLSQAGEANARWKTQYGAVYKYFGCFGDEYLVLNDANAVQHVLKGQTTSYLLDKSLREFLRLVTGEGLIWADGTDHARQRRLLSPAFNTSFIKSLVPTFAAIGFRLVTQWNKRIDKEGANGAWDVDAFHWIELLTMEALGLTAFGVKFGSLEGNEHPLQRAYAGMIGASYSRPSKFTIALGAAVLHIPAWIVHHIQRLPLPGLTKLKNAQRIGHKFADELMAEKRKQLKSNAQVEDRDFITVLVRAGEKNQRGNLESMPDVEIYNNLTTFWVAGFETAANVTAFTLIELARNPHIQQRLSSEIISMLGTATDRDLSDGFTADELERMPYLEAVVNEALRCHAPIHSGLFKAAADDLIPLSTPIQAGTGKVDRIPVRCGQSIICSFDGFNKSEEVWGPDANQFLPDRWLRPEAKEVDPSKHGGGIYANLATFGGGPKACIGYRFAVLEVSAFIVTIIRDFEITLSPPEWQLWSDGSYIGTIPTKKGRWEGGGQCPLTVRRRQSKARN</sequence>
<keyword evidence="5 9" id="KW-0479">Metal-binding</keyword>
<comment type="cofactor">
    <cofactor evidence="1 9">
        <name>heme</name>
        <dbReference type="ChEBI" id="CHEBI:30413"/>
    </cofactor>
</comment>
<dbReference type="PANTHER" id="PTHR24305">
    <property type="entry name" value="CYTOCHROME P450"/>
    <property type="match status" value="1"/>
</dbReference>
<dbReference type="PROSITE" id="PS00086">
    <property type="entry name" value="CYTOCHROME_P450"/>
    <property type="match status" value="1"/>
</dbReference>
<dbReference type="Gene3D" id="1.10.630.10">
    <property type="entry name" value="Cytochrome P450"/>
    <property type="match status" value="1"/>
</dbReference>
<dbReference type="OrthoDB" id="1470350at2759"/>
<dbReference type="Pfam" id="PF00067">
    <property type="entry name" value="p450"/>
    <property type="match status" value="1"/>
</dbReference>
<feature type="binding site" description="axial binding residue" evidence="9">
    <location>
        <position position="487"/>
    </location>
    <ligand>
        <name>heme</name>
        <dbReference type="ChEBI" id="CHEBI:30413"/>
    </ligand>
    <ligandPart>
        <name>Fe</name>
        <dbReference type="ChEBI" id="CHEBI:18248"/>
    </ligandPart>
</feature>
<comment type="similarity">
    <text evidence="3 10">Belongs to the cytochrome P450 family.</text>
</comment>
<gene>
    <name evidence="12" type="ORF">CALCODRAFT_556719</name>
</gene>
<dbReference type="PANTHER" id="PTHR24305:SF166">
    <property type="entry name" value="CYTOCHROME P450 12A4, MITOCHONDRIAL-RELATED"/>
    <property type="match status" value="1"/>
</dbReference>
<feature type="chain" id="PRO_5007857168" evidence="11">
    <location>
        <begin position="23"/>
        <end position="555"/>
    </location>
</feature>
<protein>
    <submittedName>
        <fullName evidence="12">Cytochrome P450</fullName>
    </submittedName>
</protein>
<dbReference type="InterPro" id="IPR050121">
    <property type="entry name" value="Cytochrome_P450_monoxygenase"/>
</dbReference>
<evidence type="ECO:0000256" key="4">
    <source>
        <dbReference type="ARBA" id="ARBA00022617"/>
    </source>
</evidence>
<evidence type="ECO:0000256" key="6">
    <source>
        <dbReference type="ARBA" id="ARBA00023002"/>
    </source>
</evidence>
<keyword evidence="7 9" id="KW-0408">Iron</keyword>
<dbReference type="InParanoid" id="A0A165EGA6"/>
<evidence type="ECO:0000256" key="3">
    <source>
        <dbReference type="ARBA" id="ARBA00010617"/>
    </source>
</evidence>
<keyword evidence="13" id="KW-1185">Reference proteome</keyword>
<reference evidence="12 13" key="1">
    <citation type="journal article" date="2016" name="Mol. Biol. Evol.">
        <title>Comparative Genomics of Early-Diverging Mushroom-Forming Fungi Provides Insights into the Origins of Lignocellulose Decay Capabilities.</title>
        <authorList>
            <person name="Nagy L.G."/>
            <person name="Riley R."/>
            <person name="Tritt A."/>
            <person name="Adam C."/>
            <person name="Daum C."/>
            <person name="Floudas D."/>
            <person name="Sun H."/>
            <person name="Yadav J.S."/>
            <person name="Pangilinan J."/>
            <person name="Larsson K.H."/>
            <person name="Matsuura K."/>
            <person name="Barry K."/>
            <person name="Labutti K."/>
            <person name="Kuo R."/>
            <person name="Ohm R.A."/>
            <person name="Bhattacharya S.S."/>
            <person name="Shirouzu T."/>
            <person name="Yoshinaga Y."/>
            <person name="Martin F.M."/>
            <person name="Grigoriev I.V."/>
            <person name="Hibbett D.S."/>
        </authorList>
    </citation>
    <scope>NUCLEOTIDE SEQUENCE [LARGE SCALE GENOMIC DNA]</scope>
    <source>
        <strain evidence="12 13">HHB12733</strain>
    </source>
</reference>
<dbReference type="AlphaFoldDB" id="A0A165EGA6"/>
<evidence type="ECO:0000256" key="9">
    <source>
        <dbReference type="PIRSR" id="PIRSR602401-1"/>
    </source>
</evidence>
<evidence type="ECO:0000313" key="13">
    <source>
        <dbReference type="Proteomes" id="UP000076842"/>
    </source>
</evidence>
<dbReference type="GO" id="GO:0020037">
    <property type="term" value="F:heme binding"/>
    <property type="evidence" value="ECO:0007669"/>
    <property type="project" value="InterPro"/>
</dbReference>
<dbReference type="InterPro" id="IPR002401">
    <property type="entry name" value="Cyt_P450_E_grp-I"/>
</dbReference>
<dbReference type="Proteomes" id="UP000076842">
    <property type="component" value="Unassembled WGS sequence"/>
</dbReference>
<dbReference type="SUPFAM" id="SSF48264">
    <property type="entry name" value="Cytochrome P450"/>
    <property type="match status" value="1"/>
</dbReference>
<keyword evidence="11" id="KW-0732">Signal</keyword>
<evidence type="ECO:0000256" key="5">
    <source>
        <dbReference type="ARBA" id="ARBA00022723"/>
    </source>
</evidence>
<keyword evidence="4 9" id="KW-0349">Heme</keyword>